<reference evidence="2 3" key="1">
    <citation type="journal article" date="2015" name="Nature">
        <title>rRNA introns, odd ribosomes, and small enigmatic genomes across a large radiation of phyla.</title>
        <authorList>
            <person name="Brown C.T."/>
            <person name="Hug L.A."/>
            <person name="Thomas B.C."/>
            <person name="Sharon I."/>
            <person name="Castelle C.J."/>
            <person name="Singh A."/>
            <person name="Wilkins M.J."/>
            <person name="Williams K.H."/>
            <person name="Banfield J.F."/>
        </authorList>
    </citation>
    <scope>NUCLEOTIDE SEQUENCE [LARGE SCALE GENOMIC DNA]</scope>
</reference>
<evidence type="ECO:0000313" key="2">
    <source>
        <dbReference type="EMBL" id="KKQ93506.1"/>
    </source>
</evidence>
<dbReference type="STRING" id="1618345.UT18_C0019G0008"/>
<accession>A0A0G0PVZ6</accession>
<dbReference type="EMBL" id="LBVV01000019">
    <property type="protein sequence ID" value="KKQ93506.1"/>
    <property type="molecule type" value="Genomic_DNA"/>
</dbReference>
<proteinExistence type="predicted"/>
<dbReference type="InterPro" id="IPR025246">
    <property type="entry name" value="IS30-like_HTH"/>
</dbReference>
<organism evidence="2 3">
    <name type="scientific">candidate division CPR2 bacterium GW2011_GWC2_39_10</name>
    <dbReference type="NCBI Taxonomy" id="1618345"/>
    <lineage>
        <taxon>Bacteria</taxon>
        <taxon>Bacteria division CPR2</taxon>
    </lineage>
</organism>
<dbReference type="AlphaFoldDB" id="A0A0G0PVZ6"/>
<dbReference type="Proteomes" id="UP000034207">
    <property type="component" value="Unassembled WGS sequence"/>
</dbReference>
<name>A0A0G0PVZ6_UNCC2</name>
<feature type="domain" description="Transposase IS30-like HTH" evidence="1">
    <location>
        <begin position="2"/>
        <end position="40"/>
    </location>
</feature>
<protein>
    <recommendedName>
        <fullName evidence="1">Transposase IS30-like HTH domain-containing protein</fullName>
    </recommendedName>
</protein>
<evidence type="ECO:0000313" key="3">
    <source>
        <dbReference type="Proteomes" id="UP000034207"/>
    </source>
</evidence>
<gene>
    <name evidence="2" type="ORF">UT18_C0019G0008</name>
</gene>
<evidence type="ECO:0000259" key="1">
    <source>
        <dbReference type="Pfam" id="PF13936"/>
    </source>
</evidence>
<dbReference type="Pfam" id="PF13936">
    <property type="entry name" value="HTH_38"/>
    <property type="match status" value="1"/>
</dbReference>
<comment type="caution">
    <text evidence="2">The sequence shown here is derived from an EMBL/GenBank/DDBJ whole genome shotgun (WGS) entry which is preliminary data.</text>
</comment>
<sequence>MSYSHLTQDDRIRLSALKKAGLKQCEIARQLKKDPALIFRMK</sequence>